<evidence type="ECO:0000313" key="1">
    <source>
        <dbReference type="EMBL" id="GAN96026.1"/>
    </source>
</evidence>
<accession>A0A0D6PZS6</accession>
<protein>
    <submittedName>
        <fullName evidence="1">Uncharacterized protein</fullName>
    </submittedName>
</protein>
<evidence type="ECO:0000313" key="2">
    <source>
        <dbReference type="Proteomes" id="UP000032675"/>
    </source>
</evidence>
<dbReference type="RefSeq" id="WP_167376400.1">
    <property type="nucleotide sequence ID" value="NZ_BANI01000042.1"/>
</dbReference>
<name>A0A0D6PZS6_KOMEU</name>
<comment type="caution">
    <text evidence="1">The sequence shown here is derived from an EMBL/GenBank/DDBJ whole genome shotgun (WGS) entry which is preliminary data.</text>
</comment>
<gene>
    <name evidence="1" type="ORF">Geu3261_0045_028</name>
</gene>
<reference evidence="1 2" key="1">
    <citation type="submission" date="2012-11" db="EMBL/GenBank/DDBJ databases">
        <title>Whole genome sequence of Gluconacetobacter europaeus NBRC3261.</title>
        <authorList>
            <person name="Azuma Y."/>
            <person name="Higashiura N."/>
            <person name="Hirakawa H."/>
            <person name="Matsushita K."/>
        </authorList>
    </citation>
    <scope>NUCLEOTIDE SEQUENCE [LARGE SCALE GENOMIC DNA]</scope>
    <source>
        <strain evidence="1 2">NBRC 3261</strain>
    </source>
</reference>
<dbReference type="EMBL" id="BANI01000042">
    <property type="protein sequence ID" value="GAN96026.1"/>
    <property type="molecule type" value="Genomic_DNA"/>
</dbReference>
<sequence>MTVGQAEYRFSHYHNAIFMKLSHIFPDRIFYTATVFFDDPERGEEAVDGKLVTTSAGLVTPVPPRTYADAQT</sequence>
<organism evidence="1 2">
    <name type="scientific">Komagataeibacter europaeus NBRC 3261</name>
    <dbReference type="NCBI Taxonomy" id="1234669"/>
    <lineage>
        <taxon>Bacteria</taxon>
        <taxon>Pseudomonadati</taxon>
        <taxon>Pseudomonadota</taxon>
        <taxon>Alphaproteobacteria</taxon>
        <taxon>Acetobacterales</taxon>
        <taxon>Acetobacteraceae</taxon>
        <taxon>Komagataeibacter</taxon>
    </lineage>
</organism>
<dbReference type="Proteomes" id="UP000032675">
    <property type="component" value="Unassembled WGS sequence"/>
</dbReference>
<dbReference type="AlphaFoldDB" id="A0A0D6PZS6"/>
<proteinExistence type="predicted"/>